<dbReference type="SUPFAM" id="SSF53448">
    <property type="entry name" value="Nucleotide-diphospho-sugar transferases"/>
    <property type="match status" value="1"/>
</dbReference>
<dbReference type="EMBL" id="JBBGZW010000001">
    <property type="protein sequence ID" value="MEJ5044095.1"/>
    <property type="molecule type" value="Genomic_DNA"/>
</dbReference>
<protein>
    <submittedName>
        <fullName evidence="1">Pseudaminic acid cytidylyltransferase</fullName>
        <ecNumber evidence="1">2.7.7.81</ecNumber>
    </submittedName>
</protein>
<dbReference type="Pfam" id="PF02348">
    <property type="entry name" value="CTP_transf_3"/>
    <property type="match status" value="1"/>
</dbReference>
<proteinExistence type="predicted"/>
<keyword evidence="1" id="KW-0808">Transferase</keyword>
<comment type="caution">
    <text evidence="1">The sequence shown here is derived from an EMBL/GenBank/DDBJ whole genome shotgun (WGS) entry which is preliminary data.</text>
</comment>
<dbReference type="PANTHER" id="PTHR21485:SF6">
    <property type="entry name" value="N-ACYLNEURAMINATE CYTIDYLYLTRANSFERASE-RELATED"/>
    <property type="match status" value="1"/>
</dbReference>
<dbReference type="GO" id="GO:0016779">
    <property type="term" value="F:nucleotidyltransferase activity"/>
    <property type="evidence" value="ECO:0007669"/>
    <property type="project" value="UniProtKB-KW"/>
</dbReference>
<dbReference type="Gene3D" id="3.90.550.10">
    <property type="entry name" value="Spore Coat Polysaccharide Biosynthesis Protein SpsA, Chain A"/>
    <property type="match status" value="1"/>
</dbReference>
<evidence type="ECO:0000313" key="2">
    <source>
        <dbReference type="Proteomes" id="UP001362100"/>
    </source>
</evidence>
<dbReference type="NCBIfam" id="TIGR03584">
    <property type="entry name" value="PseF"/>
    <property type="match status" value="1"/>
</dbReference>
<sequence>MIVAIIPARGGSKRIPRKNIRDFCGLPMIAHSIICAKESAIFDKIIVSTDDLEIADVARHYGAEVPFLRPADLSDDYTGTVPVISHAVSWIEENVNKVVAACCIYATAPFINANDLIEGLRLLNEKESDYAFSVTQYPFPIQRAVRLNHKGSLEMFFPENYSTRSQDLEDAFHDAGQFYWGKSESWVKQKPIFNSLSVPIILPRTRVQDIDTQEDWERAEQLYFLLNRC</sequence>
<dbReference type="InterPro" id="IPR029044">
    <property type="entry name" value="Nucleotide-diphossugar_trans"/>
</dbReference>
<dbReference type="PANTHER" id="PTHR21485">
    <property type="entry name" value="HAD SUPERFAMILY MEMBERS CMAS AND KDSC"/>
    <property type="match status" value="1"/>
</dbReference>
<organism evidence="1 2">
    <name type="scientific">Pantoea nemavictus</name>
    <dbReference type="NCBI Taxonomy" id="2726955"/>
    <lineage>
        <taxon>Bacteria</taxon>
        <taxon>Pseudomonadati</taxon>
        <taxon>Pseudomonadota</taxon>
        <taxon>Gammaproteobacteria</taxon>
        <taxon>Enterobacterales</taxon>
        <taxon>Erwiniaceae</taxon>
        <taxon>Pantoea</taxon>
    </lineage>
</organism>
<keyword evidence="2" id="KW-1185">Reference proteome</keyword>
<evidence type="ECO:0000313" key="1">
    <source>
        <dbReference type="EMBL" id="MEJ5044095.1"/>
    </source>
</evidence>
<reference evidence="1 2" key="1">
    <citation type="submission" date="2023-12" db="EMBL/GenBank/DDBJ databases">
        <title>Gut-associated functions are favored during microbiome assembly across C. elegans life.</title>
        <authorList>
            <person name="Zimmermann J."/>
        </authorList>
    </citation>
    <scope>NUCLEOTIDE SEQUENCE [LARGE SCALE GENOMIC DNA]</scope>
    <source>
        <strain evidence="1 2">BIGb0393</strain>
    </source>
</reference>
<dbReference type="InterPro" id="IPR003329">
    <property type="entry name" value="Cytidylyl_trans"/>
</dbReference>
<name>A0ABU8PN13_9GAMM</name>
<dbReference type="Proteomes" id="UP001362100">
    <property type="component" value="Unassembled WGS sequence"/>
</dbReference>
<dbReference type="CDD" id="cd02513">
    <property type="entry name" value="CMP-NeuAc_Synthase"/>
    <property type="match status" value="1"/>
</dbReference>
<dbReference type="EC" id="2.7.7.81" evidence="1"/>
<dbReference type="RefSeq" id="WP_180822138.1">
    <property type="nucleotide sequence ID" value="NZ_JACAWY010000001.1"/>
</dbReference>
<accession>A0ABU8PN13</accession>
<gene>
    <name evidence="1" type="primary">pseF</name>
    <name evidence="1" type="ORF">WH298_02480</name>
</gene>
<dbReference type="InterPro" id="IPR050793">
    <property type="entry name" value="CMP-NeuNAc_synthase"/>
</dbReference>
<dbReference type="InterPro" id="IPR020039">
    <property type="entry name" value="PseF"/>
</dbReference>
<keyword evidence="1" id="KW-0548">Nucleotidyltransferase</keyword>